<dbReference type="PANTHER" id="PTHR33303:SF2">
    <property type="entry name" value="COA-BINDING DOMAIN-CONTAINING PROTEIN"/>
    <property type="match status" value="1"/>
</dbReference>
<accession>A0A7W9FJ31</accession>
<dbReference type="Pfam" id="PF13380">
    <property type="entry name" value="CoA_binding_2"/>
    <property type="match status" value="1"/>
</dbReference>
<dbReference type="EMBL" id="JACHOO010000001">
    <property type="protein sequence ID" value="MBB5751151.1"/>
    <property type="molecule type" value="Genomic_DNA"/>
</dbReference>
<feature type="domain" description="CoA-binding" evidence="1">
    <location>
        <begin position="14"/>
        <end position="111"/>
    </location>
</feature>
<sequence>MDHDHYDAAYLRAILTETRSIAVIGASANPSRPVHGVMAYLIRSGYAVTPINPGLAGQAIHGRTVVGRLADLAEPVDMIDVFRNSDAIAALADEILALPWRPKTVWLQLGIRNDAAAERLEAAGIQVVMDRCPAIERPRLVG</sequence>
<name>A0A7W9FJ31_9HYPH</name>
<evidence type="ECO:0000313" key="3">
    <source>
        <dbReference type="Proteomes" id="UP000523821"/>
    </source>
</evidence>
<keyword evidence="3" id="KW-1185">Reference proteome</keyword>
<protein>
    <recommendedName>
        <fullName evidence="1">CoA-binding domain-containing protein</fullName>
    </recommendedName>
</protein>
<proteinExistence type="predicted"/>
<dbReference type="SUPFAM" id="SSF51735">
    <property type="entry name" value="NAD(P)-binding Rossmann-fold domains"/>
    <property type="match status" value="1"/>
</dbReference>
<dbReference type="Proteomes" id="UP000523821">
    <property type="component" value="Unassembled WGS sequence"/>
</dbReference>
<dbReference type="SMART" id="SM00881">
    <property type="entry name" value="CoA_binding"/>
    <property type="match status" value="1"/>
</dbReference>
<comment type="caution">
    <text evidence="2">The sequence shown here is derived from an EMBL/GenBank/DDBJ whole genome shotgun (WGS) entry which is preliminary data.</text>
</comment>
<evidence type="ECO:0000259" key="1">
    <source>
        <dbReference type="SMART" id="SM00881"/>
    </source>
</evidence>
<dbReference type="Gene3D" id="3.40.50.720">
    <property type="entry name" value="NAD(P)-binding Rossmann-like Domain"/>
    <property type="match status" value="1"/>
</dbReference>
<dbReference type="InterPro" id="IPR036291">
    <property type="entry name" value="NAD(P)-bd_dom_sf"/>
</dbReference>
<dbReference type="InterPro" id="IPR003781">
    <property type="entry name" value="CoA-bd"/>
</dbReference>
<evidence type="ECO:0000313" key="2">
    <source>
        <dbReference type="EMBL" id="MBB5751151.1"/>
    </source>
</evidence>
<dbReference type="RefSeq" id="WP_183851732.1">
    <property type="nucleotide sequence ID" value="NZ_JACHOO010000001.1"/>
</dbReference>
<reference evidence="2 3" key="1">
    <citation type="submission" date="2020-08" db="EMBL/GenBank/DDBJ databases">
        <title>Genomic Encyclopedia of Type Strains, Phase IV (KMG-IV): sequencing the most valuable type-strain genomes for metagenomic binning, comparative biology and taxonomic classification.</title>
        <authorList>
            <person name="Goeker M."/>
        </authorList>
    </citation>
    <scope>NUCLEOTIDE SEQUENCE [LARGE SCALE GENOMIC DNA]</scope>
    <source>
        <strain evidence="2 3">DSM 16268</strain>
    </source>
</reference>
<dbReference type="AlphaFoldDB" id="A0A7W9FJ31"/>
<organism evidence="2 3">
    <name type="scientific">Prosthecomicrobium pneumaticum</name>
    <dbReference type="NCBI Taxonomy" id="81895"/>
    <lineage>
        <taxon>Bacteria</taxon>
        <taxon>Pseudomonadati</taxon>
        <taxon>Pseudomonadota</taxon>
        <taxon>Alphaproteobacteria</taxon>
        <taxon>Hyphomicrobiales</taxon>
        <taxon>Kaistiaceae</taxon>
        <taxon>Prosthecomicrobium</taxon>
    </lineage>
</organism>
<dbReference type="PANTHER" id="PTHR33303">
    <property type="entry name" value="CYTOPLASMIC PROTEIN-RELATED"/>
    <property type="match status" value="1"/>
</dbReference>
<gene>
    <name evidence="2" type="ORF">GGQ63_000194</name>
</gene>